<feature type="transmembrane region" description="Helical" evidence="6">
    <location>
        <begin position="53"/>
        <end position="72"/>
    </location>
</feature>
<keyword evidence="4 6" id="KW-1133">Transmembrane helix</keyword>
<feature type="transmembrane region" description="Helical" evidence="6">
    <location>
        <begin position="154"/>
        <end position="173"/>
    </location>
</feature>
<dbReference type="AlphaFoldDB" id="A0A0L0CPG4"/>
<evidence type="ECO:0000313" key="7">
    <source>
        <dbReference type="EMBL" id="KNC34263.1"/>
    </source>
</evidence>
<keyword evidence="5 6" id="KW-0472">Membrane</keyword>
<evidence type="ECO:0000256" key="4">
    <source>
        <dbReference type="ARBA" id="ARBA00022989"/>
    </source>
</evidence>
<evidence type="ECO:0000256" key="3">
    <source>
        <dbReference type="ARBA" id="ARBA00022692"/>
    </source>
</evidence>
<evidence type="ECO:0000256" key="2">
    <source>
        <dbReference type="ARBA" id="ARBA00006824"/>
    </source>
</evidence>
<proteinExistence type="inferred from homology"/>
<dbReference type="Pfam" id="PF04117">
    <property type="entry name" value="Mpv17_PMP22"/>
    <property type="match status" value="1"/>
</dbReference>
<dbReference type="PANTHER" id="PTHR11266:SF26">
    <property type="entry name" value="IP08061P"/>
    <property type="match status" value="1"/>
</dbReference>
<dbReference type="Proteomes" id="UP000037069">
    <property type="component" value="Unassembled WGS sequence"/>
</dbReference>
<evidence type="ECO:0000256" key="6">
    <source>
        <dbReference type="RuleBase" id="RU363053"/>
    </source>
</evidence>
<keyword evidence="3 6" id="KW-0812">Transmembrane</keyword>
<comment type="subcellular location">
    <subcellularLocation>
        <location evidence="1">Membrane</location>
        <topology evidence="1">Multi-pass membrane protein</topology>
    </subcellularLocation>
</comment>
<accession>A0A0L0CPG4</accession>
<sequence>MFVKRFVEFSNKYKIIRGMISYGLLYPCGSLAEQTLIEKKTFKTYDWKKCAKFSLFGFFFMGPTIYAWMRLASIMWPRTDIRSSMCKAITEQVAYDPMAISTFLFTMSLMEGKTVEEARREVSSKFFDAYRIGIIYWPCVQTINFAFVPVKNQVIFTSFFSMCWTTFLAYIKFLELPHVDVDDHLDHHLDLHFHIHF</sequence>
<name>A0A0L0CPG4_LUCCU</name>
<dbReference type="OMA" id="FTMTLME"/>
<dbReference type="GO" id="GO:0016020">
    <property type="term" value="C:membrane"/>
    <property type="evidence" value="ECO:0007669"/>
    <property type="project" value="UniProtKB-SubCell"/>
</dbReference>
<protein>
    <recommendedName>
        <fullName evidence="9">Mpv17-like protein</fullName>
    </recommendedName>
</protein>
<comment type="caution">
    <text evidence="7">The sequence shown here is derived from an EMBL/GenBank/DDBJ whole genome shotgun (WGS) entry which is preliminary data.</text>
</comment>
<dbReference type="EMBL" id="JRES01000082">
    <property type="protein sequence ID" value="KNC34263.1"/>
    <property type="molecule type" value="Genomic_DNA"/>
</dbReference>
<evidence type="ECO:0000313" key="8">
    <source>
        <dbReference type="Proteomes" id="UP000037069"/>
    </source>
</evidence>
<evidence type="ECO:0000256" key="1">
    <source>
        <dbReference type="ARBA" id="ARBA00004141"/>
    </source>
</evidence>
<keyword evidence="8" id="KW-1185">Reference proteome</keyword>
<comment type="similarity">
    <text evidence="2 6">Belongs to the peroxisomal membrane protein PXMP2/4 family.</text>
</comment>
<dbReference type="GO" id="GO:0005739">
    <property type="term" value="C:mitochondrion"/>
    <property type="evidence" value="ECO:0007669"/>
    <property type="project" value="TreeGrafter"/>
</dbReference>
<dbReference type="PANTHER" id="PTHR11266">
    <property type="entry name" value="PEROXISOMAL MEMBRANE PROTEIN 2, PXMP2 MPV17"/>
    <property type="match status" value="1"/>
</dbReference>
<dbReference type="STRING" id="7375.A0A0L0CPG4"/>
<reference evidence="7 8" key="1">
    <citation type="journal article" date="2015" name="Nat. Commun.">
        <title>Lucilia cuprina genome unlocks parasitic fly biology to underpin future interventions.</title>
        <authorList>
            <person name="Anstead C.A."/>
            <person name="Korhonen P.K."/>
            <person name="Young N.D."/>
            <person name="Hall R.S."/>
            <person name="Jex A.R."/>
            <person name="Murali S.C."/>
            <person name="Hughes D.S."/>
            <person name="Lee S.F."/>
            <person name="Perry T."/>
            <person name="Stroehlein A.J."/>
            <person name="Ansell B.R."/>
            <person name="Breugelmans B."/>
            <person name="Hofmann A."/>
            <person name="Qu J."/>
            <person name="Dugan S."/>
            <person name="Lee S.L."/>
            <person name="Chao H."/>
            <person name="Dinh H."/>
            <person name="Han Y."/>
            <person name="Doddapaneni H.V."/>
            <person name="Worley K.C."/>
            <person name="Muzny D.M."/>
            <person name="Ioannidis P."/>
            <person name="Waterhouse R.M."/>
            <person name="Zdobnov E.M."/>
            <person name="James P.J."/>
            <person name="Bagnall N.H."/>
            <person name="Kotze A.C."/>
            <person name="Gibbs R.A."/>
            <person name="Richards S."/>
            <person name="Batterham P."/>
            <person name="Gasser R.B."/>
        </authorList>
    </citation>
    <scope>NUCLEOTIDE SEQUENCE [LARGE SCALE GENOMIC DNA]</scope>
    <source>
        <strain evidence="7 8">LS</strain>
        <tissue evidence="7">Full body</tissue>
    </source>
</reference>
<evidence type="ECO:0000256" key="5">
    <source>
        <dbReference type="ARBA" id="ARBA00023136"/>
    </source>
</evidence>
<feature type="transmembrane region" description="Helical" evidence="6">
    <location>
        <begin position="130"/>
        <end position="147"/>
    </location>
</feature>
<organism evidence="7 8">
    <name type="scientific">Lucilia cuprina</name>
    <name type="common">Green bottle fly</name>
    <name type="synonym">Australian sheep blowfly</name>
    <dbReference type="NCBI Taxonomy" id="7375"/>
    <lineage>
        <taxon>Eukaryota</taxon>
        <taxon>Metazoa</taxon>
        <taxon>Ecdysozoa</taxon>
        <taxon>Arthropoda</taxon>
        <taxon>Hexapoda</taxon>
        <taxon>Insecta</taxon>
        <taxon>Pterygota</taxon>
        <taxon>Neoptera</taxon>
        <taxon>Endopterygota</taxon>
        <taxon>Diptera</taxon>
        <taxon>Brachycera</taxon>
        <taxon>Muscomorpha</taxon>
        <taxon>Oestroidea</taxon>
        <taxon>Calliphoridae</taxon>
        <taxon>Luciliinae</taxon>
        <taxon>Lucilia</taxon>
    </lineage>
</organism>
<dbReference type="OrthoDB" id="10267969at2759"/>
<gene>
    <name evidence="7" type="ORF">FF38_10647</name>
</gene>
<evidence type="ECO:0008006" key="9">
    <source>
        <dbReference type="Google" id="ProtNLM"/>
    </source>
</evidence>
<dbReference type="InterPro" id="IPR007248">
    <property type="entry name" value="Mpv17_PMP22"/>
</dbReference>